<reference evidence="8" key="2">
    <citation type="submission" date="2013-04" db="UniProtKB">
        <authorList>
            <consortium name="EnsemblPlants"/>
        </authorList>
    </citation>
    <scope>IDENTIFICATION</scope>
</reference>
<feature type="domain" description="TF-B3" evidence="7">
    <location>
        <begin position="459"/>
        <end position="557"/>
    </location>
</feature>
<dbReference type="PROSITE" id="PS50863">
    <property type="entry name" value="B3"/>
    <property type="match status" value="3"/>
</dbReference>
<dbReference type="InterPro" id="IPR003340">
    <property type="entry name" value="B3_DNA-bd"/>
</dbReference>
<dbReference type="CDD" id="cd10017">
    <property type="entry name" value="B3_DNA"/>
    <property type="match status" value="3"/>
</dbReference>
<evidence type="ECO:0000256" key="4">
    <source>
        <dbReference type="ARBA" id="ARBA00023163"/>
    </source>
</evidence>
<sequence>MAGSGSRMKRSCACCQGYLEHLDGKMSCFLRRMTADSRHCMILPDRFVNHFGGDISGTIKLQSPNGILYVVEVIECKNKTVLKCGWQAFVDAHHIQENDSLLFRHIENSRFEVLILDSNDCEKVFSCSGIKNTCSIQGKNVDPASISGSSCDDTAESSESEGFARYQNGSFSHRRKTAKLASSSSSPEDSGKPFVKLFLVKFCTGEDSSSDSGHEYVDSGDLETSQEPYVLCRRSHLSKVQEEKVDALIEEIHPEITVFVAIMRKSNVQLPAPCLVISSGYAAVHFPHTSGTVTLQSPCRSKKWHVMFHKRRGSRLNILRGHWADFVKDNRVQEQDICVFVPMKGSSSFTFMVHLLRAAATYPKGGTVIDRIGSSLGIKDLKSASDISIKEEPIEEENVFSKSNRDGVSDESQESEDSEGPADPPYILPCKNRLSRLQKKIVQERVRSIQSRVPIYVAIMKKSNVGLIASRSQLELGARYAAAVDLPGMGRRAVVLQRSGQRWATVMQIRSGSRRLLLGGWHSFVRDNRLRVGDICLLELKKDERKLTMAVHICRKEQFF</sequence>
<dbReference type="AlphaFoldDB" id="J3LQV4"/>
<dbReference type="GO" id="GO:0003677">
    <property type="term" value="F:DNA binding"/>
    <property type="evidence" value="ECO:0007669"/>
    <property type="project" value="UniProtKB-KW"/>
</dbReference>
<comment type="subcellular location">
    <subcellularLocation>
        <location evidence="1">Nucleus</location>
    </subcellularLocation>
</comment>
<keyword evidence="5" id="KW-0539">Nucleus</keyword>
<dbReference type="Gene3D" id="2.40.330.10">
    <property type="entry name" value="DNA-binding pseudobarrel domain"/>
    <property type="match status" value="3"/>
</dbReference>
<dbReference type="STRING" id="4533.J3LQV4"/>
<protein>
    <recommendedName>
        <fullName evidence="7">TF-B3 domain-containing protein</fullName>
    </recommendedName>
</protein>
<dbReference type="OMA" id="IFREQCC"/>
<keyword evidence="2" id="KW-0805">Transcription regulation</keyword>
<organism evidence="8">
    <name type="scientific">Oryza brachyantha</name>
    <name type="common">malo sina</name>
    <dbReference type="NCBI Taxonomy" id="4533"/>
    <lineage>
        <taxon>Eukaryota</taxon>
        <taxon>Viridiplantae</taxon>
        <taxon>Streptophyta</taxon>
        <taxon>Embryophyta</taxon>
        <taxon>Tracheophyta</taxon>
        <taxon>Spermatophyta</taxon>
        <taxon>Magnoliopsida</taxon>
        <taxon>Liliopsida</taxon>
        <taxon>Poales</taxon>
        <taxon>Poaceae</taxon>
        <taxon>BOP clade</taxon>
        <taxon>Oryzoideae</taxon>
        <taxon>Oryzeae</taxon>
        <taxon>Oryzinae</taxon>
        <taxon>Oryza</taxon>
    </lineage>
</organism>
<evidence type="ECO:0000256" key="2">
    <source>
        <dbReference type="ARBA" id="ARBA00023015"/>
    </source>
</evidence>
<reference evidence="8" key="1">
    <citation type="journal article" date="2013" name="Nat. Commun.">
        <title>Whole-genome sequencing of Oryza brachyantha reveals mechanisms underlying Oryza genome evolution.</title>
        <authorList>
            <person name="Chen J."/>
            <person name="Huang Q."/>
            <person name="Gao D."/>
            <person name="Wang J."/>
            <person name="Lang Y."/>
            <person name="Liu T."/>
            <person name="Li B."/>
            <person name="Bai Z."/>
            <person name="Luis Goicoechea J."/>
            <person name="Liang C."/>
            <person name="Chen C."/>
            <person name="Zhang W."/>
            <person name="Sun S."/>
            <person name="Liao Y."/>
            <person name="Zhang X."/>
            <person name="Yang L."/>
            <person name="Song C."/>
            <person name="Wang M."/>
            <person name="Shi J."/>
            <person name="Liu G."/>
            <person name="Liu J."/>
            <person name="Zhou H."/>
            <person name="Zhou W."/>
            <person name="Yu Q."/>
            <person name="An N."/>
            <person name="Chen Y."/>
            <person name="Cai Q."/>
            <person name="Wang B."/>
            <person name="Liu B."/>
            <person name="Min J."/>
            <person name="Huang Y."/>
            <person name="Wu H."/>
            <person name="Li Z."/>
            <person name="Zhang Y."/>
            <person name="Yin Y."/>
            <person name="Song W."/>
            <person name="Jiang J."/>
            <person name="Jackson S.A."/>
            <person name="Wing R.A."/>
            <person name="Wang J."/>
            <person name="Chen M."/>
        </authorList>
    </citation>
    <scope>NUCLEOTIDE SEQUENCE [LARGE SCALE GENOMIC DNA]</scope>
    <source>
        <strain evidence="8">cv. IRGC 101232</strain>
    </source>
</reference>
<name>J3LQV4_ORYBR</name>
<dbReference type="eggNOG" id="ENOG502QSIS">
    <property type="taxonomic scope" value="Eukaryota"/>
</dbReference>
<dbReference type="HOGENOM" id="CLU_015069_8_2_1"/>
<proteinExistence type="predicted"/>
<dbReference type="InterPro" id="IPR015300">
    <property type="entry name" value="DNA-bd_pseudobarrel_sf"/>
</dbReference>
<dbReference type="PANTHER" id="PTHR31391:SF23">
    <property type="entry name" value="B3 DOMAIN-CONTAINING PROTEIN OS03G0619800"/>
    <property type="match status" value="1"/>
</dbReference>
<feature type="domain" description="TF-B3" evidence="7">
    <location>
        <begin position="26"/>
        <end position="119"/>
    </location>
</feature>
<dbReference type="GO" id="GO:0005634">
    <property type="term" value="C:nucleus"/>
    <property type="evidence" value="ECO:0007669"/>
    <property type="project" value="UniProtKB-SubCell"/>
</dbReference>
<evidence type="ECO:0000256" key="5">
    <source>
        <dbReference type="ARBA" id="ARBA00023242"/>
    </source>
</evidence>
<evidence type="ECO:0000256" key="6">
    <source>
        <dbReference type="SAM" id="MobiDB-lite"/>
    </source>
</evidence>
<dbReference type="EnsemblPlants" id="OB03G34300.1">
    <property type="protein sequence ID" value="OB03G34300.1"/>
    <property type="gene ID" value="OB03G34300"/>
</dbReference>
<dbReference type="Gramene" id="OB03G34300.1">
    <property type="protein sequence ID" value="OB03G34300.1"/>
    <property type="gene ID" value="OB03G34300"/>
</dbReference>
<dbReference type="SUPFAM" id="SSF101936">
    <property type="entry name" value="DNA-binding pseudobarrel domain"/>
    <property type="match status" value="3"/>
</dbReference>
<dbReference type="InterPro" id="IPR044837">
    <property type="entry name" value="REM16-like"/>
</dbReference>
<keyword evidence="4" id="KW-0804">Transcription</keyword>
<dbReference type="Proteomes" id="UP000006038">
    <property type="component" value="Chromosome 3"/>
</dbReference>
<keyword evidence="9" id="KW-1185">Reference proteome</keyword>
<evidence type="ECO:0000313" key="9">
    <source>
        <dbReference type="Proteomes" id="UP000006038"/>
    </source>
</evidence>
<evidence type="ECO:0000256" key="1">
    <source>
        <dbReference type="ARBA" id="ARBA00004123"/>
    </source>
</evidence>
<accession>J3LQV4</accession>
<feature type="compositionally biased region" description="Acidic residues" evidence="6">
    <location>
        <begin position="409"/>
        <end position="420"/>
    </location>
</feature>
<evidence type="ECO:0000313" key="8">
    <source>
        <dbReference type="EnsemblPlants" id="OB03G34300.1"/>
    </source>
</evidence>
<dbReference type="SMART" id="SM01019">
    <property type="entry name" value="B3"/>
    <property type="match status" value="3"/>
</dbReference>
<dbReference type="PANTHER" id="PTHR31391">
    <property type="entry name" value="B3 DOMAIN-CONTAINING PROTEIN OS11G0197600-RELATED"/>
    <property type="match status" value="1"/>
</dbReference>
<dbReference type="Pfam" id="PF02362">
    <property type="entry name" value="B3"/>
    <property type="match status" value="3"/>
</dbReference>
<evidence type="ECO:0000259" key="7">
    <source>
        <dbReference type="PROSITE" id="PS50863"/>
    </source>
</evidence>
<feature type="domain" description="TF-B3" evidence="7">
    <location>
        <begin position="260"/>
        <end position="359"/>
    </location>
</feature>
<evidence type="ECO:0000256" key="3">
    <source>
        <dbReference type="ARBA" id="ARBA00023125"/>
    </source>
</evidence>
<feature type="region of interest" description="Disordered" evidence="6">
    <location>
        <begin position="398"/>
        <end position="426"/>
    </location>
</feature>
<keyword evidence="3" id="KW-0238">DNA-binding</keyword>